<evidence type="ECO:0000259" key="6">
    <source>
        <dbReference type="Pfam" id="PF08531"/>
    </source>
</evidence>
<comment type="catalytic activity">
    <reaction evidence="1">
        <text>Hydrolysis of terminal non-reducing alpha-L-rhamnose residues in alpha-L-rhamnosides.</text>
        <dbReference type="EC" id="3.2.1.40"/>
    </reaction>
</comment>
<dbReference type="Gene3D" id="2.60.40.10">
    <property type="entry name" value="Immunoglobulins"/>
    <property type="match status" value="1"/>
</dbReference>
<gene>
    <name evidence="9" type="ORF">SAMN04488055_1725</name>
</gene>
<accession>A0A1N6ENC0</accession>
<evidence type="ECO:0000313" key="10">
    <source>
        <dbReference type="Proteomes" id="UP000185003"/>
    </source>
</evidence>
<feature type="signal peptide" evidence="4">
    <location>
        <begin position="1"/>
        <end position="20"/>
    </location>
</feature>
<dbReference type="Proteomes" id="UP000185003">
    <property type="component" value="Unassembled WGS sequence"/>
</dbReference>
<evidence type="ECO:0000256" key="3">
    <source>
        <dbReference type="ARBA" id="ARBA00022801"/>
    </source>
</evidence>
<keyword evidence="10" id="KW-1185">Reference proteome</keyword>
<proteinExistence type="predicted"/>
<dbReference type="PANTHER" id="PTHR33307">
    <property type="entry name" value="ALPHA-RHAMNOSIDASE (EUROFUNG)"/>
    <property type="match status" value="1"/>
</dbReference>
<dbReference type="STRING" id="536979.SAMN04488055_1725"/>
<dbReference type="InterPro" id="IPR008902">
    <property type="entry name" value="Rhamnosid_concanavalin"/>
</dbReference>
<dbReference type="Pfam" id="PF08531">
    <property type="entry name" value="Bac_rhamnosid_N"/>
    <property type="match status" value="1"/>
</dbReference>
<evidence type="ECO:0000259" key="7">
    <source>
        <dbReference type="Pfam" id="PF17389"/>
    </source>
</evidence>
<dbReference type="InterPro" id="IPR013783">
    <property type="entry name" value="Ig-like_fold"/>
</dbReference>
<dbReference type="Pfam" id="PF25788">
    <property type="entry name" value="Ig_Rha78A_N"/>
    <property type="match status" value="1"/>
</dbReference>
<dbReference type="EC" id="3.2.1.40" evidence="2"/>
<sequence>MGLRTTICIALISLVSYAEAAPALQPAKLTCEYLQNPLGISTAAPRFSWTLAGDGQNQWQSAYEIVVRGPGKDIVWQTGKVNSAENLHITYAGKALEPFSRYTWQVKVYDQDGRASAWSLPQWFETASSDWAAQWIGDGSKQFEKDEEFYKEDPMPLFRKSFEAKKKIASARLYISGLGYYEAYLNGQKIGDHVLDPGLTAYRKQVLYTVYDITSQVRNGINAAGIMLGNGWYNTLPLRFWGSINMRAQLTTGRPCVKALIRITYTDGSTALVPTDETWQTAPGPVVRNSIFLGEHYDARLEDPQTGWKQAVKVQGPAGELTPQMQPPIRVTKIVKPVSIREIKPGVFILDMGQNFAGVVRLKVKGAAGTKVSIRYGEDKYPDGSLNGMTAVAGQVKKSNGGPGAPAIAWQEDSYTLKGKGLETWAPRFTFHGFRFIEVTGWPGKPTLQDIEGLRMNSDLQKNGSFTSSNKMFNQLNEVIQWTFLSNVFSVESDCPAREKLQYGGDILCVAETYMYNYHMPQFYAKTIRDFANDQRPLGGITETAPFVGIADKGPGDGSGPLGWQAAYPFLIKKMYEYYGDKRIIEENYGAVARLIAFLESRSENYLSDKCLGDHESLDGKASPLVAAVFYLAQVRIIAELAEVLHKEEDKAKYTALAENIRKAIVAKYYVNGAFEKANQSAQVIGVWSDVVKGADAQKAADTLEAAFAKRNWHVATGIFGTKMLFDVFRERDQNDLAYRIADQRGFPGWGHMLENGATTLWETWAASDNTYSKNHPMFGSIGEWFYRSLLGINPAAPGFKKIIIKPQPAGDLTFAKGSYDSPYGAISSNWKIANGKFDLRVSIPPNTSAEVWVPTKYGKVSGGKLIREEKGYAVFGTGSGNHIFVSE</sequence>
<dbReference type="InterPro" id="IPR035398">
    <property type="entry name" value="Bac_rhamnosid_C"/>
</dbReference>
<evidence type="ECO:0000256" key="2">
    <source>
        <dbReference type="ARBA" id="ARBA00012652"/>
    </source>
</evidence>
<evidence type="ECO:0000256" key="1">
    <source>
        <dbReference type="ARBA" id="ARBA00001445"/>
    </source>
</evidence>
<dbReference type="Pfam" id="PF05592">
    <property type="entry name" value="Bac_rhamnosid"/>
    <property type="match status" value="1"/>
</dbReference>
<dbReference type="InterPro" id="IPR012341">
    <property type="entry name" value="6hp_glycosidase-like_sf"/>
</dbReference>
<feature type="domain" description="Alpha-L-rhamnosidase concanavalin-like" evidence="5">
    <location>
        <begin position="342"/>
        <end position="456"/>
    </location>
</feature>
<dbReference type="GO" id="GO:0030596">
    <property type="term" value="F:alpha-L-rhamnosidase activity"/>
    <property type="evidence" value="ECO:0007669"/>
    <property type="project" value="UniProtKB-EC"/>
</dbReference>
<feature type="domain" description="Alpha-L-rhamnosidase C-terminal" evidence="8">
    <location>
        <begin position="792"/>
        <end position="861"/>
    </location>
</feature>
<evidence type="ECO:0000259" key="5">
    <source>
        <dbReference type="Pfam" id="PF05592"/>
    </source>
</evidence>
<feature type="domain" description="Bacterial alpha-L-rhamnosidase N-terminal" evidence="6">
    <location>
        <begin position="166"/>
        <end position="333"/>
    </location>
</feature>
<evidence type="ECO:0000259" key="8">
    <source>
        <dbReference type="Pfam" id="PF17390"/>
    </source>
</evidence>
<protein>
    <recommendedName>
        <fullName evidence="2">alpha-L-rhamnosidase</fullName>
        <ecNumber evidence="2">3.2.1.40</ecNumber>
    </recommendedName>
</protein>
<dbReference type="Pfam" id="PF17389">
    <property type="entry name" value="Bac_rhamnosid6H"/>
    <property type="match status" value="1"/>
</dbReference>
<dbReference type="AlphaFoldDB" id="A0A1N6ENC0"/>
<dbReference type="GO" id="GO:0005975">
    <property type="term" value="P:carbohydrate metabolic process"/>
    <property type="evidence" value="ECO:0007669"/>
    <property type="project" value="InterPro"/>
</dbReference>
<feature type="chain" id="PRO_5012681144" description="alpha-L-rhamnosidase" evidence="4">
    <location>
        <begin position="21"/>
        <end position="888"/>
    </location>
</feature>
<reference evidence="10" key="1">
    <citation type="submission" date="2016-11" db="EMBL/GenBank/DDBJ databases">
        <authorList>
            <person name="Varghese N."/>
            <person name="Submissions S."/>
        </authorList>
    </citation>
    <scope>NUCLEOTIDE SEQUENCE [LARGE SCALE GENOMIC DNA]</scope>
    <source>
        <strain evidence="10">DSM 24787</strain>
    </source>
</reference>
<evidence type="ECO:0000256" key="4">
    <source>
        <dbReference type="SAM" id="SignalP"/>
    </source>
</evidence>
<organism evidence="9 10">
    <name type="scientific">Chitinophaga niabensis</name>
    <dbReference type="NCBI Taxonomy" id="536979"/>
    <lineage>
        <taxon>Bacteria</taxon>
        <taxon>Pseudomonadati</taxon>
        <taxon>Bacteroidota</taxon>
        <taxon>Chitinophagia</taxon>
        <taxon>Chitinophagales</taxon>
        <taxon>Chitinophagaceae</taxon>
        <taxon>Chitinophaga</taxon>
    </lineage>
</organism>
<dbReference type="PANTHER" id="PTHR33307:SF6">
    <property type="entry name" value="ALPHA-RHAMNOSIDASE (EUROFUNG)-RELATED"/>
    <property type="match status" value="1"/>
</dbReference>
<dbReference type="PIRSF" id="PIRSF010631">
    <property type="entry name" value="A-rhamnsds"/>
    <property type="match status" value="1"/>
</dbReference>
<keyword evidence="3" id="KW-0378">Hydrolase</keyword>
<evidence type="ECO:0000313" key="9">
    <source>
        <dbReference type="EMBL" id="SIN84478.1"/>
    </source>
</evidence>
<name>A0A1N6ENC0_9BACT</name>
<dbReference type="Gene3D" id="2.60.120.260">
    <property type="entry name" value="Galactose-binding domain-like"/>
    <property type="match status" value="2"/>
</dbReference>
<dbReference type="OrthoDB" id="9766741at2"/>
<keyword evidence="4" id="KW-0732">Signal</keyword>
<dbReference type="InterPro" id="IPR036116">
    <property type="entry name" value="FN3_sf"/>
</dbReference>
<dbReference type="EMBL" id="FSRA01000001">
    <property type="protein sequence ID" value="SIN84478.1"/>
    <property type="molecule type" value="Genomic_DNA"/>
</dbReference>
<dbReference type="Gene3D" id="1.50.10.10">
    <property type="match status" value="1"/>
</dbReference>
<dbReference type="InterPro" id="IPR016007">
    <property type="entry name" value="Alpha_rhamnosid"/>
</dbReference>
<dbReference type="RefSeq" id="WP_074238847.1">
    <property type="nucleotide sequence ID" value="NZ_FSRA01000001.1"/>
</dbReference>
<dbReference type="Pfam" id="PF17390">
    <property type="entry name" value="Bac_rhamnosid_C"/>
    <property type="match status" value="1"/>
</dbReference>
<dbReference type="SUPFAM" id="SSF49265">
    <property type="entry name" value="Fibronectin type III"/>
    <property type="match status" value="1"/>
</dbReference>
<dbReference type="InterPro" id="IPR035396">
    <property type="entry name" value="Bac_rhamnosid6H"/>
</dbReference>
<dbReference type="SUPFAM" id="SSF48208">
    <property type="entry name" value="Six-hairpin glycosidases"/>
    <property type="match status" value="1"/>
</dbReference>
<feature type="domain" description="Alpha-L-rhamnosidase six-hairpin glycosidase" evidence="7">
    <location>
        <begin position="462"/>
        <end position="789"/>
    </location>
</feature>
<dbReference type="InterPro" id="IPR013737">
    <property type="entry name" value="Bac_rhamnosid_N"/>
</dbReference>
<dbReference type="Gene3D" id="2.60.420.10">
    <property type="entry name" value="Maltose phosphorylase, domain 3"/>
    <property type="match status" value="1"/>
</dbReference>
<dbReference type="InterPro" id="IPR008928">
    <property type="entry name" value="6-hairpin_glycosidase_sf"/>
</dbReference>